<dbReference type="InterPro" id="IPR034545">
    <property type="entry name" value="Meikin"/>
</dbReference>
<evidence type="ECO:0000313" key="3">
    <source>
        <dbReference type="EMBL" id="KAG9266205.1"/>
    </source>
</evidence>
<feature type="transmembrane region" description="Helical" evidence="2">
    <location>
        <begin position="205"/>
        <end position="223"/>
    </location>
</feature>
<keyword evidence="2" id="KW-0472">Membrane</keyword>
<keyword evidence="2" id="KW-1133">Transmembrane helix</keyword>
<dbReference type="Proteomes" id="UP000752171">
    <property type="component" value="Unassembled WGS sequence"/>
</dbReference>
<evidence type="ECO:0000256" key="2">
    <source>
        <dbReference type="SAM" id="Phobius"/>
    </source>
</evidence>
<comment type="caution">
    <text evidence="3">The sequence shown here is derived from an EMBL/GenBank/DDBJ whole genome shotgun (WGS) entry which is preliminary data.</text>
</comment>
<dbReference type="AlphaFoldDB" id="A0A8T2L868"/>
<dbReference type="EMBL" id="JAICCE010000017">
    <property type="protein sequence ID" value="KAG9266205.1"/>
    <property type="molecule type" value="Genomic_DNA"/>
</dbReference>
<evidence type="ECO:0000256" key="1">
    <source>
        <dbReference type="SAM" id="MobiDB-lite"/>
    </source>
</evidence>
<gene>
    <name evidence="3" type="ORF">AMEX_G20726</name>
</gene>
<proteinExistence type="predicted"/>
<evidence type="ECO:0000313" key="4">
    <source>
        <dbReference type="Proteomes" id="UP000752171"/>
    </source>
</evidence>
<dbReference type="PANTHER" id="PTHR38006:SF1">
    <property type="entry name" value="MEIOSIS-SPECIFIC KINETOCHORE PROTEIN"/>
    <property type="match status" value="1"/>
</dbReference>
<dbReference type="PANTHER" id="PTHR38006">
    <property type="entry name" value="MEIOSIS-SPECIFIC KINETOCHORE PROTEIN"/>
    <property type="match status" value="1"/>
</dbReference>
<name>A0A8T2L868_ASTMX</name>
<reference evidence="3 4" key="1">
    <citation type="submission" date="2021-07" db="EMBL/GenBank/DDBJ databases">
        <authorList>
            <person name="Imarazene B."/>
            <person name="Zahm M."/>
            <person name="Klopp C."/>
            <person name="Cabau C."/>
            <person name="Beille S."/>
            <person name="Jouanno E."/>
            <person name="Castinel A."/>
            <person name="Lluch J."/>
            <person name="Gil L."/>
            <person name="Kuchtly C."/>
            <person name="Lopez Roques C."/>
            <person name="Donnadieu C."/>
            <person name="Parrinello H."/>
            <person name="Journot L."/>
            <person name="Du K."/>
            <person name="Schartl M."/>
            <person name="Retaux S."/>
            <person name="Guiguen Y."/>
        </authorList>
    </citation>
    <scope>NUCLEOTIDE SEQUENCE [LARGE SCALE GENOMIC DNA]</scope>
    <source>
        <strain evidence="3">Pach_M1</strain>
        <tissue evidence="3">Testis</tissue>
    </source>
</reference>
<feature type="region of interest" description="Disordered" evidence="1">
    <location>
        <begin position="1"/>
        <end position="28"/>
    </location>
</feature>
<protein>
    <submittedName>
        <fullName evidence="3">Uncharacterized protein</fullName>
    </submittedName>
</protein>
<dbReference type="GO" id="GO:0000776">
    <property type="term" value="C:kinetochore"/>
    <property type="evidence" value="ECO:0007669"/>
    <property type="project" value="InterPro"/>
</dbReference>
<dbReference type="GO" id="GO:0051754">
    <property type="term" value="P:meiotic sister chromatid cohesion, centromeric"/>
    <property type="evidence" value="ECO:0007669"/>
    <property type="project" value="InterPro"/>
</dbReference>
<organism evidence="3 4">
    <name type="scientific">Astyanax mexicanus</name>
    <name type="common">Blind cave fish</name>
    <name type="synonym">Astyanax fasciatus mexicanus</name>
    <dbReference type="NCBI Taxonomy" id="7994"/>
    <lineage>
        <taxon>Eukaryota</taxon>
        <taxon>Metazoa</taxon>
        <taxon>Chordata</taxon>
        <taxon>Craniata</taxon>
        <taxon>Vertebrata</taxon>
        <taxon>Euteleostomi</taxon>
        <taxon>Actinopterygii</taxon>
        <taxon>Neopterygii</taxon>
        <taxon>Teleostei</taxon>
        <taxon>Ostariophysi</taxon>
        <taxon>Characiformes</taxon>
        <taxon>Characoidei</taxon>
        <taxon>Acestrorhamphidae</taxon>
        <taxon>Acestrorhamphinae</taxon>
        <taxon>Astyanax</taxon>
    </lineage>
</organism>
<keyword evidence="2" id="KW-0812">Transmembrane</keyword>
<sequence length="340" mass="37897">MDRVKKRRPVGLTGKVSAPSSRESRTMTPFRTNNLTSYSLKSCQSNCRSTKGSVKMPHKRRLEAKKFYSKGMVTPSTKDPSQDSTSIVMPSGVSSFLLDCMDLDSEDTLPSIETFRKADTYDEGTGLVSEDEILHVKNSTLLDLSHAVDIAMQQPPNLSSILELSPVTDFQAAKETFCLSPPLPVSPLSSSLLVKQKNTSMSMSTAGTTICSFCFLMLIILPFNTEFVLYAGIDIETSGDDEKTPKTRRVILPSPVVKKKPFTGRDKPIKCRKVTFNDIVSTRDITTLNPEVESPVVLLKPSLEPAKFFDFADERERAAFFQRLKKTHTFHFPAKPIIFH</sequence>
<accession>A0A8T2L868</accession>
<feature type="compositionally biased region" description="Polar residues" evidence="1">
    <location>
        <begin position="18"/>
        <end position="28"/>
    </location>
</feature>